<dbReference type="InterPro" id="IPR000086">
    <property type="entry name" value="NUDIX_hydrolase_dom"/>
</dbReference>
<evidence type="ECO:0000313" key="4">
    <source>
        <dbReference type="EMBL" id="GAM79337.1"/>
    </source>
</evidence>
<dbReference type="Pfam" id="PF00293">
    <property type="entry name" value="NUDIX"/>
    <property type="match status" value="1"/>
</dbReference>
<evidence type="ECO:0000313" key="5">
    <source>
        <dbReference type="EMBL" id="KSU18210.1"/>
    </source>
</evidence>
<comment type="similarity">
    <text evidence="1">Belongs to the Nudix hydrolase family.</text>
</comment>
<keyword evidence="4" id="KW-0378">Hydrolase</keyword>
<dbReference type="EMBL" id="BBSI01000012">
    <property type="protein sequence ID" value="GAM79337.1"/>
    <property type="molecule type" value="Genomic_DNA"/>
</dbReference>
<protein>
    <submittedName>
        <fullName evidence="5">Adenosylhomocysteinase</fullName>
    </submittedName>
    <submittedName>
        <fullName evidence="4">NTP pyrophosphohydrolases including oxidative damage repair enzymes</fullName>
    </submittedName>
    <submittedName>
        <fullName evidence="3">NUDIX hydrolase</fullName>
    </submittedName>
</protein>
<reference evidence="3" key="5">
    <citation type="submission" date="2023-07" db="EMBL/GenBank/DDBJ databases">
        <authorList>
            <person name="McDonnell B."/>
        </authorList>
    </citation>
    <scope>NUCLEOTIDE SEQUENCE</scope>
    <source>
        <strain evidence="3">UC06</strain>
    </source>
</reference>
<evidence type="ECO:0000256" key="1">
    <source>
        <dbReference type="ARBA" id="ARBA00005582"/>
    </source>
</evidence>
<evidence type="ECO:0000259" key="2">
    <source>
        <dbReference type="PROSITE" id="PS51462"/>
    </source>
</evidence>
<evidence type="ECO:0000313" key="7">
    <source>
        <dbReference type="Proteomes" id="UP000053719"/>
    </source>
</evidence>
<reference evidence="3 8" key="3">
    <citation type="journal article" date="2017" name="BMC Genomics">
        <title>Comparative and functional genomics of the Lactococcus lactis taxon; insights into evolution and niche adaptation.</title>
        <authorList>
            <person name="Kelleher P."/>
            <person name="Bottacini F."/>
            <person name="Mahony J."/>
            <person name="Kilcawley K.N."/>
            <person name="van Sinderen D."/>
        </authorList>
    </citation>
    <scope>NUCLEOTIDE SEQUENCE [LARGE SCALE GENOMIC DNA]</scope>
    <source>
        <strain evidence="3 8">UC06</strain>
    </source>
</reference>
<reference evidence="4 6" key="1">
    <citation type="submission" date="2015-01" db="EMBL/GenBank/DDBJ databases">
        <title>Lactococcus lactis subsp.lactis JCM 5805 whole genome shotgun sequence.</title>
        <authorList>
            <person name="Fujii T."/>
            <person name="Tomita Y."/>
            <person name="Ikushima S."/>
            <person name="Fujiwara D."/>
        </authorList>
    </citation>
    <scope>NUCLEOTIDE SEQUENCE [LARGE SCALE GENOMIC DNA]</scope>
    <source>
        <strain evidence="4 6">JCM 5805</strain>
    </source>
</reference>
<reference evidence="5" key="4">
    <citation type="journal article" date="2017" name="Genome Announc.">
        <title>Draft Genome Sequences of 24 Lactococcus lactis Strains.</title>
        <authorList>
            <person name="Backus L."/>
            <person name="Wels M."/>
            <person name="Boekhorst J."/>
            <person name="Dijkstra A.R."/>
            <person name="Beerthuyzen M."/>
            <person name="Kelly W.J."/>
            <person name="Siezen R.J."/>
            <person name="van Hijum S.A."/>
            <person name="Bachmann H."/>
        </authorList>
    </citation>
    <scope>NUCLEOTIDE SEQUENCE</scope>
    <source>
        <strain evidence="5">M20</strain>
    </source>
</reference>
<accession>A0A0A7T3V0</accession>
<dbReference type="EMBL" id="CP015902">
    <property type="protein sequence ID" value="ARE21710.1"/>
    <property type="molecule type" value="Genomic_DNA"/>
</dbReference>
<sequence>MKNQIEKLLENFVPEGQQEKTDFKVFQDFAADEKNLNRSSIAHFTASAFVLNESHDKILGIYHKIYQSWGWVGGHADGNADLLAVAVKEVQEETGLRSFKKLSEMPISIEALPVFGHHHRKYGYVSAHIHLNVTFLFEAKESDSLQKNTDETGGLAWIPLEKFSEKSSEKEMRVIYDKIIARIINK</sequence>
<gene>
    <name evidence="4" type="ORF">JCM5805K_0444</name>
    <name evidence="3" type="ORF">LLUC06_2168</name>
    <name evidence="5" type="ORF">M20_2390</name>
</gene>
<dbReference type="AlphaFoldDB" id="A0A0A7T3V0"/>
<dbReference type="RefSeq" id="WP_023188677.1">
    <property type="nucleotide sequence ID" value="NZ_BAABQR010000004.1"/>
</dbReference>
<organism evidence="4 6">
    <name type="scientific">Lactococcus lactis subsp. lactis</name>
    <name type="common">Streptococcus lactis</name>
    <dbReference type="NCBI Taxonomy" id="1360"/>
    <lineage>
        <taxon>Bacteria</taxon>
        <taxon>Bacillati</taxon>
        <taxon>Bacillota</taxon>
        <taxon>Bacilli</taxon>
        <taxon>Lactobacillales</taxon>
        <taxon>Streptococcaceae</taxon>
        <taxon>Lactococcus</taxon>
    </lineage>
</organism>
<dbReference type="Gene3D" id="3.90.79.10">
    <property type="entry name" value="Nucleoside Triphosphate Pyrophosphohydrolase"/>
    <property type="match status" value="1"/>
</dbReference>
<evidence type="ECO:0000313" key="6">
    <source>
        <dbReference type="Proteomes" id="UP000031847"/>
    </source>
</evidence>
<proteinExistence type="inferred from homology"/>
<reference evidence="7" key="2">
    <citation type="submission" date="2015-10" db="EMBL/GenBank/DDBJ databases">
        <title>Draft Genome Sequences of 11 Lactococcus lactis subspecies cremoris strains.</title>
        <authorList>
            <person name="Wels M."/>
            <person name="Backus L."/>
            <person name="Boekhorst J."/>
            <person name="Dijkstra A."/>
            <person name="Beerthuizen M."/>
            <person name="Kelly W."/>
            <person name="Siezen R."/>
            <person name="Bachmann H."/>
            <person name="Van Hijum S."/>
        </authorList>
    </citation>
    <scope>NUCLEOTIDE SEQUENCE [LARGE SCALE GENOMIC DNA]</scope>
    <source>
        <strain evidence="7">M20</strain>
    </source>
</reference>
<dbReference type="InterPro" id="IPR015797">
    <property type="entry name" value="NUDIX_hydrolase-like_dom_sf"/>
</dbReference>
<dbReference type="PATRIC" id="fig|1360.108.peg.1163"/>
<dbReference type="PANTHER" id="PTHR43736">
    <property type="entry name" value="ADP-RIBOSE PYROPHOSPHATASE"/>
    <property type="match status" value="1"/>
</dbReference>
<evidence type="ECO:0000313" key="3">
    <source>
        <dbReference type="EMBL" id="ARE21710.1"/>
    </source>
</evidence>
<dbReference type="EMBL" id="LKLU01000133">
    <property type="protein sequence ID" value="KSU18210.1"/>
    <property type="molecule type" value="Genomic_DNA"/>
</dbReference>
<feature type="domain" description="Nudix hydrolase" evidence="2">
    <location>
        <begin position="41"/>
        <end position="181"/>
    </location>
</feature>
<dbReference type="PROSITE" id="PS51462">
    <property type="entry name" value="NUDIX"/>
    <property type="match status" value="1"/>
</dbReference>
<dbReference type="GO" id="GO:0016787">
    <property type="term" value="F:hydrolase activity"/>
    <property type="evidence" value="ECO:0007669"/>
    <property type="project" value="UniProtKB-KW"/>
</dbReference>
<dbReference type="Proteomes" id="UP000031847">
    <property type="component" value="Unassembled WGS sequence"/>
</dbReference>
<evidence type="ECO:0000313" key="8">
    <source>
        <dbReference type="Proteomes" id="UP000192095"/>
    </source>
</evidence>
<dbReference type="CDD" id="cd03674">
    <property type="entry name" value="NUDIX_Hydrolase"/>
    <property type="match status" value="1"/>
</dbReference>
<name>A0A0A7T3V0_LACLL</name>
<dbReference type="Proteomes" id="UP000192095">
    <property type="component" value="Chromosome"/>
</dbReference>
<dbReference type="Proteomes" id="UP000053719">
    <property type="component" value="Unassembled WGS sequence"/>
</dbReference>
<dbReference type="SUPFAM" id="SSF55811">
    <property type="entry name" value="Nudix"/>
    <property type="match status" value="1"/>
</dbReference>
<dbReference type="PANTHER" id="PTHR43736:SF1">
    <property type="entry name" value="DIHYDRONEOPTERIN TRIPHOSPHATE DIPHOSPHATASE"/>
    <property type="match status" value="1"/>
</dbReference>